<proteinExistence type="predicted"/>
<evidence type="ECO:0008006" key="3">
    <source>
        <dbReference type="Google" id="ProtNLM"/>
    </source>
</evidence>
<evidence type="ECO:0000313" key="2">
    <source>
        <dbReference type="Proteomes" id="UP000234914"/>
    </source>
</evidence>
<organism evidence="1 2">
    <name type="scientific">Faucicola osloensis</name>
    <name type="common">Moraxella osloensis</name>
    <dbReference type="NCBI Taxonomy" id="34062"/>
    <lineage>
        <taxon>Bacteria</taxon>
        <taxon>Pseudomonadati</taxon>
        <taxon>Pseudomonadota</taxon>
        <taxon>Gammaproteobacteria</taxon>
        <taxon>Moraxellales</taxon>
        <taxon>Moraxellaceae</taxon>
        <taxon>Faucicola</taxon>
    </lineage>
</organism>
<reference evidence="1 2" key="1">
    <citation type="submission" date="2017-12" db="EMBL/GenBank/DDBJ databases">
        <title>Phylogenetic diversity of female urinary microbiome.</title>
        <authorList>
            <person name="Thomas-White K."/>
            <person name="Wolfe A.J."/>
        </authorList>
    </citation>
    <scope>NUCLEOTIDE SEQUENCE [LARGE SCALE GENOMIC DNA]</scope>
    <source>
        <strain evidence="1 2">UMB0416</strain>
    </source>
</reference>
<protein>
    <recommendedName>
        <fullName evidence="3">CopG family transcriptional regulator</fullName>
    </recommendedName>
</protein>
<comment type="caution">
    <text evidence="1">The sequence shown here is derived from an EMBL/GenBank/DDBJ whole genome shotgun (WGS) entry which is preliminary data.</text>
</comment>
<dbReference type="EMBL" id="PKJS01000005">
    <property type="protein sequence ID" value="PKZ69088.1"/>
    <property type="molecule type" value="Genomic_DNA"/>
</dbReference>
<accession>A0A2I1RJ06</accession>
<name>A0A2I1RJ06_FAUOS</name>
<dbReference type="AlphaFoldDB" id="A0A2I1RJ06"/>
<dbReference type="Proteomes" id="UP000234914">
    <property type="component" value="Unassembled WGS sequence"/>
</dbReference>
<evidence type="ECO:0000313" key="1">
    <source>
        <dbReference type="EMBL" id="PKZ69088.1"/>
    </source>
</evidence>
<sequence>MPLLSARIPESQLKYIKLKAVQENKQIKQMVSEVIDFYQQHDTEYMAKLNPPTPNTTTN</sequence>
<gene>
    <name evidence="1" type="ORF">CYJ96_04645</name>
</gene>